<dbReference type="EMBL" id="LT635764">
    <property type="protein sequence ID" value="SGZ49217.1"/>
    <property type="molecule type" value="Genomic_DNA"/>
</dbReference>
<protein>
    <submittedName>
        <fullName evidence="1">CIC11C00000005592</fullName>
    </submittedName>
</protein>
<dbReference type="AlphaFoldDB" id="A0A1L0CYG1"/>
<name>A0A1L0CYG1_9ASCO</name>
<evidence type="ECO:0000313" key="1">
    <source>
        <dbReference type="EMBL" id="SGZ49217.1"/>
    </source>
</evidence>
<evidence type="ECO:0000313" key="2">
    <source>
        <dbReference type="Proteomes" id="UP000182259"/>
    </source>
</evidence>
<dbReference type="Proteomes" id="UP000182259">
    <property type="component" value="Chromosome I"/>
</dbReference>
<gene>
    <name evidence="1" type="ORF">SAMEA4029009_CIC11G00000005592</name>
</gene>
<reference evidence="1 2" key="1">
    <citation type="submission" date="2016-10" db="EMBL/GenBank/DDBJ databases">
        <authorList>
            <person name="de Groot N.N."/>
        </authorList>
    </citation>
    <scope>NUCLEOTIDE SEQUENCE [LARGE SCALE GENOMIC DNA]</scope>
    <source>
        <strain evidence="1 2">PYCC 4715</strain>
    </source>
</reference>
<sequence>MTLRSFVKTTLCDFTKPKKSPKVCSYKMYFEPSPEFEDCSTLNDKLIEFPETSNNNNTIPGKKRQSIKSFFEKVFTNHNLRQHESFEADKIECFESCHGEETGSWAPAEEFWLDEVTTCQPFINSSQNTYDRIFETLKTDHPTYQMFPSKHSPHSLILHTLTEERDYKSCHHIDSVYLHTDNLELKLGERKFKRLQRKKQFYDAVKSKLDSTDIYGKMVHKPQINSAQPNQTYRSNSFVEKITSKSRSIGEVTKN</sequence>
<organism evidence="1 2">
    <name type="scientific">Sungouiella intermedia</name>
    <dbReference type="NCBI Taxonomy" id="45354"/>
    <lineage>
        <taxon>Eukaryota</taxon>
        <taxon>Fungi</taxon>
        <taxon>Dikarya</taxon>
        <taxon>Ascomycota</taxon>
        <taxon>Saccharomycotina</taxon>
        <taxon>Pichiomycetes</taxon>
        <taxon>Metschnikowiaceae</taxon>
        <taxon>Sungouiella</taxon>
    </lineage>
</organism>
<accession>A0A1L0CYG1</accession>
<proteinExistence type="predicted"/>